<dbReference type="HAMAP" id="MF_03037">
    <property type="entry name" value="ciao1"/>
    <property type="match status" value="1"/>
</dbReference>
<accession>A0A9P7NDJ0</accession>
<dbReference type="EMBL" id="SRPW01000843">
    <property type="protein sequence ID" value="KAG6011694.1"/>
    <property type="molecule type" value="Genomic_DNA"/>
</dbReference>
<evidence type="ECO:0000256" key="3">
    <source>
        <dbReference type="HAMAP-Rule" id="MF_03037"/>
    </source>
</evidence>
<dbReference type="InterPro" id="IPR036322">
    <property type="entry name" value="WD40_repeat_dom_sf"/>
</dbReference>
<feature type="repeat" description="WD" evidence="4">
    <location>
        <begin position="160"/>
        <end position="192"/>
    </location>
</feature>
<evidence type="ECO:0000256" key="2">
    <source>
        <dbReference type="ARBA" id="ARBA00022737"/>
    </source>
</evidence>
<name>A0A9P7NDJ0_9HYPO</name>
<feature type="repeat" description="WD" evidence="4">
    <location>
        <begin position="359"/>
        <end position="391"/>
    </location>
</feature>
<evidence type="ECO:0000256" key="5">
    <source>
        <dbReference type="SAM" id="MobiDB-lite"/>
    </source>
</evidence>
<dbReference type="PROSITE" id="PS00678">
    <property type="entry name" value="WD_REPEATS_1"/>
    <property type="match status" value="1"/>
</dbReference>
<dbReference type="OrthoDB" id="284782at2759"/>
<gene>
    <name evidence="3" type="primary">CIA1</name>
    <name evidence="6" type="ORF">E4U43_008180</name>
</gene>
<comment type="similarity">
    <text evidence="3">Belongs to the WD repeat CIA1 family.</text>
</comment>
<feature type="region of interest" description="Disordered" evidence="5">
    <location>
        <begin position="394"/>
        <end position="433"/>
    </location>
</feature>
<dbReference type="PROSITE" id="PS50082">
    <property type="entry name" value="WD_REPEATS_2"/>
    <property type="match status" value="4"/>
</dbReference>
<dbReference type="PRINTS" id="PR00320">
    <property type="entry name" value="GPROTEINBRPT"/>
</dbReference>
<dbReference type="InterPro" id="IPR001680">
    <property type="entry name" value="WD40_rpt"/>
</dbReference>
<dbReference type="PANTHER" id="PTHR19920">
    <property type="entry name" value="WD40 PROTEIN CIAO1"/>
    <property type="match status" value="1"/>
</dbReference>
<dbReference type="InterPro" id="IPR020472">
    <property type="entry name" value="WD40_PAC1"/>
</dbReference>
<proteinExistence type="inferred from homology"/>
<protein>
    <recommendedName>
        <fullName evidence="3">Probable cytosolic iron-sulfur protein assembly protein 1</fullName>
    </recommendedName>
</protein>
<dbReference type="InterPro" id="IPR019775">
    <property type="entry name" value="WD40_repeat_CS"/>
</dbReference>
<dbReference type="InterPro" id="IPR015943">
    <property type="entry name" value="WD40/YVTN_repeat-like_dom_sf"/>
</dbReference>
<feature type="repeat" description="WD" evidence="4">
    <location>
        <begin position="209"/>
        <end position="252"/>
    </location>
</feature>
<keyword evidence="2" id="KW-0677">Repeat</keyword>
<dbReference type="PROSITE" id="PS50294">
    <property type="entry name" value="WD_REPEATS_REGION"/>
    <property type="match status" value="2"/>
</dbReference>
<dbReference type="Gene3D" id="2.130.10.10">
    <property type="entry name" value="YVTN repeat-like/Quinoprotein amine dehydrogenase"/>
    <property type="match status" value="1"/>
</dbReference>
<dbReference type="Pfam" id="PF00400">
    <property type="entry name" value="WD40"/>
    <property type="match status" value="4"/>
</dbReference>
<dbReference type="InterPro" id="IPR028608">
    <property type="entry name" value="CIAO1/Cia1"/>
</dbReference>
<feature type="compositionally biased region" description="Acidic residues" evidence="5">
    <location>
        <begin position="135"/>
        <end position="144"/>
    </location>
</feature>
<keyword evidence="7" id="KW-1185">Reference proteome</keyword>
<dbReference type="AlphaFoldDB" id="A0A9P7NDJ0"/>
<comment type="caution">
    <text evidence="6">The sequence shown here is derived from an EMBL/GenBank/DDBJ whole genome shotgun (WGS) entry which is preliminary data.</text>
</comment>
<dbReference type="GO" id="GO:0097361">
    <property type="term" value="C:cytosolic [4Fe-4S] assembly targeting complex"/>
    <property type="evidence" value="ECO:0007669"/>
    <property type="project" value="InterPro"/>
</dbReference>
<evidence type="ECO:0000313" key="7">
    <source>
        <dbReference type="Proteomes" id="UP000748025"/>
    </source>
</evidence>
<dbReference type="Proteomes" id="UP000748025">
    <property type="component" value="Unassembled WGS sequence"/>
</dbReference>
<keyword evidence="1 4" id="KW-0853">WD repeat</keyword>
<reference evidence="6" key="1">
    <citation type="journal article" date="2020" name="bioRxiv">
        <title>Whole genome comparisons of ergot fungi reveals the divergence and evolution of species within the genus Claviceps are the result of varying mechanisms driving genome evolution and host range expansion.</title>
        <authorList>
            <person name="Wyka S.A."/>
            <person name="Mondo S.J."/>
            <person name="Liu M."/>
            <person name="Dettman J."/>
            <person name="Nalam V."/>
            <person name="Broders K.D."/>
        </authorList>
    </citation>
    <scope>NUCLEOTIDE SEQUENCE</scope>
    <source>
        <strain evidence="6">CCC 602</strain>
    </source>
</reference>
<dbReference type="SUPFAM" id="SSF50978">
    <property type="entry name" value="WD40 repeat-like"/>
    <property type="match status" value="1"/>
</dbReference>
<sequence length="488" mass="52687">MPSAVPPSIRTAEILPIQPFRPDLHERAWASIPHPTLPLLATAHAKSLTVFSLSTLSSHSSLTGGHTRSVRTAAWKPGLPPHKLCLVSGSFDATAGLWRWDGDSAAETDAVLETEITTASNRKSRRGGGGGGGTTDDDDDDDDDTSRPAGDQDWEFTLVLEGHDSEVKCCAFAPSGAYLATCSRDKSVWIWEDIGASEADDEWETVAVLNEHEGDVKAVAWCPDVPGRNALPRRYSPDVLASASYDNTVRIWREDSDGEWVCVAVLEGHEGTVWALEWEQKPRPDGRFPRLMSSSADGTVRVWELQQEEAEAAAAAAAAAAAEKDQHGDDHTSRIALGGIPNTMRTSLREDWTCTAILPTGHDRDVYSLSWSKQTGLVATTGRDGNIVLYQERHSPNHGSSAAESGPLGTGTDQSGTPPPPPPSSSSSPSSTWDLLTTLRNAHGPFEVNHITWCRRYDAAAERRGEEEMLVTTGDDGVVRSWQVRIGG</sequence>
<comment type="function">
    <text evidence="3">Essential component of the cytosolic iron-sulfur (Fe/S) protein assembly machinery. Required for the maturation of extramitochondrial Fe/S proteins.</text>
</comment>
<dbReference type="SMART" id="SM00320">
    <property type="entry name" value="WD40"/>
    <property type="match status" value="6"/>
</dbReference>
<evidence type="ECO:0000256" key="4">
    <source>
        <dbReference type="PROSITE-ProRule" id="PRU00221"/>
    </source>
</evidence>
<evidence type="ECO:0000313" key="6">
    <source>
        <dbReference type="EMBL" id="KAG6011694.1"/>
    </source>
</evidence>
<organism evidence="6 7">
    <name type="scientific">Claviceps pusilla</name>
    <dbReference type="NCBI Taxonomy" id="123648"/>
    <lineage>
        <taxon>Eukaryota</taxon>
        <taxon>Fungi</taxon>
        <taxon>Dikarya</taxon>
        <taxon>Ascomycota</taxon>
        <taxon>Pezizomycotina</taxon>
        <taxon>Sordariomycetes</taxon>
        <taxon>Hypocreomycetidae</taxon>
        <taxon>Hypocreales</taxon>
        <taxon>Clavicipitaceae</taxon>
        <taxon>Claviceps</taxon>
    </lineage>
</organism>
<feature type="region of interest" description="Disordered" evidence="5">
    <location>
        <begin position="114"/>
        <end position="151"/>
    </location>
</feature>
<dbReference type="PANTHER" id="PTHR19920:SF0">
    <property type="entry name" value="CYTOSOLIC IRON-SULFUR PROTEIN ASSEMBLY PROTEIN CIAO1-RELATED"/>
    <property type="match status" value="1"/>
</dbReference>
<evidence type="ECO:0000256" key="1">
    <source>
        <dbReference type="ARBA" id="ARBA00022574"/>
    </source>
</evidence>
<dbReference type="GO" id="GO:0016226">
    <property type="term" value="P:iron-sulfur cluster assembly"/>
    <property type="evidence" value="ECO:0007669"/>
    <property type="project" value="UniProtKB-UniRule"/>
</dbReference>
<feature type="repeat" description="WD" evidence="4">
    <location>
        <begin position="266"/>
        <end position="313"/>
    </location>
</feature>